<accession>A0ABR1J1H5</accession>
<protein>
    <recommendedName>
        <fullName evidence="4">HNH nuclease domain-containing protein</fullName>
    </recommendedName>
</protein>
<evidence type="ECO:0008006" key="4">
    <source>
        <dbReference type="Google" id="ProtNLM"/>
    </source>
</evidence>
<proteinExistence type="predicted"/>
<evidence type="ECO:0000256" key="1">
    <source>
        <dbReference type="SAM" id="MobiDB-lite"/>
    </source>
</evidence>
<organism evidence="2 3">
    <name type="scientific">Marasmiellus scandens</name>
    <dbReference type="NCBI Taxonomy" id="2682957"/>
    <lineage>
        <taxon>Eukaryota</taxon>
        <taxon>Fungi</taxon>
        <taxon>Dikarya</taxon>
        <taxon>Basidiomycota</taxon>
        <taxon>Agaricomycotina</taxon>
        <taxon>Agaricomycetes</taxon>
        <taxon>Agaricomycetidae</taxon>
        <taxon>Agaricales</taxon>
        <taxon>Marasmiineae</taxon>
        <taxon>Omphalotaceae</taxon>
        <taxon>Marasmiellus</taxon>
    </lineage>
</organism>
<evidence type="ECO:0000313" key="3">
    <source>
        <dbReference type="Proteomes" id="UP001498398"/>
    </source>
</evidence>
<feature type="compositionally biased region" description="Basic residues" evidence="1">
    <location>
        <begin position="534"/>
        <end position="544"/>
    </location>
</feature>
<sequence>MQTVCIGKVEDRFFKLSLGLTYYEEPSGLTPSPPNQAAWSEREYRPSPETALTNDAVHVALTPPPKYKHAIKLDKNTLERLESVIPMIGRCIIICEEGRSPGNDIQHAHVIPRFWRKLESLMDVIAHMLGIWEFHLNTRGNIILMQSGLHSRFDHGQFILLPSDDIVLNHVLQCMDQNREATTTENLLKQVDLIQLYKFKETDFTLVPIRMQEDRSIFRQNVVLQDSSSNMFSPSGGYTEFEYPFTNLTISSHLNPALAVIHAANFLHEICESDEIFSTHLTLESIRQRSVGWFSTIVPDEFKKARAFQHPSIQQQVQILSPATTPDKRKIPGPLKFHKLKKNPSPLKGQGETVAVLIIQRSVRIKREGFTVYLQQAALGGIKSGGGNSDTDNDTDNDSHASDVFEDDVDDWVDTMASIRNLTAGSNEVTSEPNLMPMEDLRISGPASSIAQLLEFIKQEGLPLSVISHQVNQVAAMSVGQEPPDGAFLQPRPQILGSSSFNSDRGSDVPGSASALSSDHCEMSGDQDRASKVFLKRKHSDVED</sequence>
<dbReference type="EMBL" id="JBANRG010000040">
    <property type="protein sequence ID" value="KAK7447681.1"/>
    <property type="molecule type" value="Genomic_DNA"/>
</dbReference>
<evidence type="ECO:0000313" key="2">
    <source>
        <dbReference type="EMBL" id="KAK7447681.1"/>
    </source>
</evidence>
<comment type="caution">
    <text evidence="2">The sequence shown here is derived from an EMBL/GenBank/DDBJ whole genome shotgun (WGS) entry which is preliminary data.</text>
</comment>
<reference evidence="2 3" key="1">
    <citation type="submission" date="2024-01" db="EMBL/GenBank/DDBJ databases">
        <title>A draft genome for the cacao thread blight pathogen Marasmiellus scandens.</title>
        <authorList>
            <person name="Baruah I.K."/>
            <person name="Leung J."/>
            <person name="Bukari Y."/>
            <person name="Amoako-Attah I."/>
            <person name="Meinhardt L.W."/>
            <person name="Bailey B.A."/>
            <person name="Cohen S.P."/>
        </authorList>
    </citation>
    <scope>NUCLEOTIDE SEQUENCE [LARGE SCALE GENOMIC DNA]</scope>
    <source>
        <strain evidence="2 3">GH-19</strain>
    </source>
</reference>
<feature type="region of interest" description="Disordered" evidence="1">
    <location>
        <begin position="483"/>
        <end position="544"/>
    </location>
</feature>
<keyword evidence="3" id="KW-1185">Reference proteome</keyword>
<feature type="region of interest" description="Disordered" evidence="1">
    <location>
        <begin position="383"/>
        <end position="403"/>
    </location>
</feature>
<dbReference type="Proteomes" id="UP001498398">
    <property type="component" value="Unassembled WGS sequence"/>
</dbReference>
<feature type="compositionally biased region" description="Basic and acidic residues" evidence="1">
    <location>
        <begin position="519"/>
        <end position="531"/>
    </location>
</feature>
<name>A0ABR1J1H5_9AGAR</name>
<gene>
    <name evidence="2" type="ORF">VKT23_013937</name>
</gene>